<dbReference type="PROSITE" id="PS50022">
    <property type="entry name" value="FA58C_3"/>
    <property type="match status" value="2"/>
</dbReference>
<evidence type="ECO:0000256" key="6">
    <source>
        <dbReference type="ARBA" id="ARBA00023157"/>
    </source>
</evidence>
<dbReference type="Pfam" id="PF01825">
    <property type="entry name" value="GPS"/>
    <property type="match status" value="1"/>
</dbReference>
<dbReference type="Gene3D" id="1.20.1070.10">
    <property type="entry name" value="Rhodopsin 7-helix transmembrane proteins"/>
    <property type="match status" value="1"/>
</dbReference>
<comment type="caution">
    <text evidence="14">The sequence shown here is derived from an EMBL/GenBank/DDBJ whole genome shotgun (WGS) entry which is preliminary data.</text>
</comment>
<evidence type="ECO:0000259" key="9">
    <source>
        <dbReference type="PROSITE" id="PS50022"/>
    </source>
</evidence>
<dbReference type="PANTHER" id="PTHR45692">
    <property type="entry name" value="G_PROTEIN_RECEP_F2_4 DOMAIN-CONTAINING PROTEIN"/>
    <property type="match status" value="1"/>
</dbReference>
<dbReference type="InterPro" id="IPR003961">
    <property type="entry name" value="FN3_dom"/>
</dbReference>
<dbReference type="EMBL" id="CALNXK010000134">
    <property type="protein sequence ID" value="CAH3165822.1"/>
    <property type="molecule type" value="Genomic_DNA"/>
</dbReference>
<dbReference type="SMART" id="SM00303">
    <property type="entry name" value="GPS"/>
    <property type="match status" value="1"/>
</dbReference>
<feature type="domain" description="Ig-like" evidence="12">
    <location>
        <begin position="361"/>
        <end position="455"/>
    </location>
</feature>
<dbReference type="PRINTS" id="PR00249">
    <property type="entry name" value="GPCRSECRETIN"/>
</dbReference>
<dbReference type="SMART" id="SM00409">
    <property type="entry name" value="IG"/>
    <property type="match status" value="1"/>
</dbReference>
<keyword evidence="3 8" id="KW-0812">Transmembrane</keyword>
<keyword evidence="4 8" id="KW-1133">Transmembrane helix</keyword>
<evidence type="ECO:0000259" key="10">
    <source>
        <dbReference type="PROSITE" id="PS50221"/>
    </source>
</evidence>
<evidence type="ECO:0000256" key="7">
    <source>
        <dbReference type="SAM" id="MobiDB-lite"/>
    </source>
</evidence>
<dbReference type="PROSITE" id="PS50261">
    <property type="entry name" value="G_PROTEIN_RECEP_F2_4"/>
    <property type="match status" value="1"/>
</dbReference>
<dbReference type="Gene3D" id="2.60.220.50">
    <property type="match status" value="1"/>
</dbReference>
<dbReference type="PANTHER" id="PTHR45692:SF1">
    <property type="entry name" value="G-PROTEIN COUPLED RECEPTORS FAMILY 2 PROFILE 2 DOMAIN-CONTAINING PROTEIN"/>
    <property type="match status" value="1"/>
</dbReference>
<dbReference type="InterPro" id="IPR007110">
    <property type="entry name" value="Ig-like_dom"/>
</dbReference>
<feature type="transmembrane region" description="Helical" evidence="8">
    <location>
        <begin position="1173"/>
        <end position="1192"/>
    </location>
</feature>
<dbReference type="InterPro" id="IPR013783">
    <property type="entry name" value="Ig-like_fold"/>
</dbReference>
<gene>
    <name evidence="14" type="ORF">PLOB_00007359</name>
</gene>
<feature type="transmembrane region" description="Helical" evidence="8">
    <location>
        <begin position="1016"/>
        <end position="1035"/>
    </location>
</feature>
<dbReference type="Pfam" id="PF26588">
    <property type="entry name" value="GAIN_ADGRA3"/>
    <property type="match status" value="1"/>
</dbReference>
<dbReference type="InterPro" id="IPR008979">
    <property type="entry name" value="Galactose-bd-like_sf"/>
</dbReference>
<dbReference type="Pfam" id="PF13927">
    <property type="entry name" value="Ig_3"/>
    <property type="match status" value="1"/>
</dbReference>
<dbReference type="CDD" id="cd15040">
    <property type="entry name" value="7tmB2_Adhesion"/>
    <property type="match status" value="1"/>
</dbReference>
<dbReference type="SUPFAM" id="SSF49785">
    <property type="entry name" value="Galactose-binding domain-like"/>
    <property type="match status" value="2"/>
</dbReference>
<dbReference type="InterPro" id="IPR058808">
    <property type="entry name" value="GAIN_ADGRA2/3"/>
</dbReference>
<protein>
    <submittedName>
        <fullName evidence="14">Uncharacterized protein</fullName>
    </submittedName>
</protein>
<dbReference type="SUPFAM" id="SSF81321">
    <property type="entry name" value="Family A G protein-coupled receptor-like"/>
    <property type="match status" value="1"/>
</dbReference>
<keyword evidence="6" id="KW-1015">Disulfide bond</keyword>
<dbReference type="InterPro" id="IPR000421">
    <property type="entry name" value="FA58C"/>
</dbReference>
<dbReference type="InterPro" id="IPR046338">
    <property type="entry name" value="GAIN_dom_sf"/>
</dbReference>
<evidence type="ECO:0000256" key="5">
    <source>
        <dbReference type="ARBA" id="ARBA00023136"/>
    </source>
</evidence>
<feature type="domain" description="GAIN-B" evidence="10">
    <location>
        <begin position="788"/>
        <end position="968"/>
    </location>
</feature>
<dbReference type="SMART" id="SM00060">
    <property type="entry name" value="FN3"/>
    <property type="match status" value="2"/>
</dbReference>
<proteinExistence type="inferred from homology"/>
<feature type="compositionally biased region" description="Basic and acidic residues" evidence="7">
    <location>
        <begin position="857"/>
        <end position="868"/>
    </location>
</feature>
<dbReference type="InterPro" id="IPR000203">
    <property type="entry name" value="GPS"/>
</dbReference>
<dbReference type="InterPro" id="IPR003599">
    <property type="entry name" value="Ig_sub"/>
</dbReference>
<dbReference type="SUPFAM" id="SSF49265">
    <property type="entry name" value="Fibronectin type III"/>
    <property type="match status" value="1"/>
</dbReference>
<evidence type="ECO:0000256" key="4">
    <source>
        <dbReference type="ARBA" id="ARBA00022989"/>
    </source>
</evidence>
<keyword evidence="15" id="KW-1185">Reference proteome</keyword>
<name>A0ABN8QJM2_9CNID</name>
<feature type="transmembrane region" description="Helical" evidence="8">
    <location>
        <begin position="981"/>
        <end position="1004"/>
    </location>
</feature>
<dbReference type="InterPro" id="IPR017981">
    <property type="entry name" value="GPCR_2-like_7TM"/>
</dbReference>
<dbReference type="InterPro" id="IPR057244">
    <property type="entry name" value="GAIN_B"/>
</dbReference>
<feature type="domain" description="Fibronectin type-III" evidence="13">
    <location>
        <begin position="562"/>
        <end position="655"/>
    </location>
</feature>
<feature type="domain" description="G-protein coupled receptors family 2 profile 2" evidence="11">
    <location>
        <begin position="979"/>
        <end position="1222"/>
    </location>
</feature>
<feature type="transmembrane region" description="Helical" evidence="8">
    <location>
        <begin position="1198"/>
        <end position="1221"/>
    </location>
</feature>
<comment type="subcellular location">
    <subcellularLocation>
        <location evidence="1">Membrane</location>
        <topology evidence="1">Multi-pass membrane protein</topology>
    </subcellularLocation>
</comment>
<feature type="region of interest" description="Disordered" evidence="7">
    <location>
        <begin position="1406"/>
        <end position="1447"/>
    </location>
</feature>
<keyword evidence="5 8" id="KW-0472">Membrane</keyword>
<dbReference type="Gene3D" id="2.60.40.10">
    <property type="entry name" value="Immunoglobulins"/>
    <property type="match status" value="3"/>
</dbReference>
<dbReference type="CDD" id="cd00057">
    <property type="entry name" value="FA58C"/>
    <property type="match status" value="2"/>
</dbReference>
<dbReference type="SMART" id="SM00231">
    <property type="entry name" value="FA58C"/>
    <property type="match status" value="2"/>
</dbReference>
<reference evidence="14 15" key="1">
    <citation type="submission" date="2022-05" db="EMBL/GenBank/DDBJ databases">
        <authorList>
            <consortium name="Genoscope - CEA"/>
            <person name="William W."/>
        </authorList>
    </citation>
    <scope>NUCLEOTIDE SEQUENCE [LARGE SCALE GENOMIC DNA]</scope>
</reference>
<dbReference type="Pfam" id="PF00041">
    <property type="entry name" value="fn3"/>
    <property type="match status" value="1"/>
</dbReference>
<feature type="domain" description="F5/8 type C" evidence="9">
    <location>
        <begin position="195"/>
        <end position="353"/>
    </location>
</feature>
<feature type="region of interest" description="Disordered" evidence="7">
    <location>
        <begin position="857"/>
        <end position="886"/>
    </location>
</feature>
<feature type="domain" description="Fibronectin type-III" evidence="13">
    <location>
        <begin position="460"/>
        <end position="557"/>
    </location>
</feature>
<dbReference type="PROSITE" id="PS50835">
    <property type="entry name" value="IG_LIKE"/>
    <property type="match status" value="1"/>
</dbReference>
<evidence type="ECO:0000256" key="1">
    <source>
        <dbReference type="ARBA" id="ARBA00004141"/>
    </source>
</evidence>
<dbReference type="SUPFAM" id="SSF48726">
    <property type="entry name" value="Immunoglobulin"/>
    <property type="match status" value="1"/>
</dbReference>
<evidence type="ECO:0000313" key="14">
    <source>
        <dbReference type="EMBL" id="CAH3165822.1"/>
    </source>
</evidence>
<dbReference type="InterPro" id="IPR036116">
    <property type="entry name" value="FN3_sf"/>
</dbReference>
<dbReference type="PROSITE" id="PS50221">
    <property type="entry name" value="GAIN_B"/>
    <property type="match status" value="1"/>
</dbReference>
<evidence type="ECO:0000259" key="13">
    <source>
        <dbReference type="PROSITE" id="PS50853"/>
    </source>
</evidence>
<evidence type="ECO:0000259" key="12">
    <source>
        <dbReference type="PROSITE" id="PS50835"/>
    </source>
</evidence>
<evidence type="ECO:0000256" key="2">
    <source>
        <dbReference type="ARBA" id="ARBA00007343"/>
    </source>
</evidence>
<sequence length="1538" mass="172175">MRLNGSTNLKEADKCYALFYREMTPFAFAVLIFIAQCCACSRALGMEKGLINDSQITASSEESPEHSSPSFARLHQRNGLGGWCPDRNDKNPFLQIDLLTPHTITKIATQGADSNFIERYRLSFSYDNTIWYNYTVKGEIVIFTGNIRRNVRRVKNNNLTQPLTARVLRIHPMNSNIYVPCARVELYGCTPSEDCKTPVGVEDGRITDQQMTASSQRDGHNASNARLNNELLRRSSSGKYIFGGWCSDKMDIHQYLQIDLGRVRSVSGVATQGYTMQNFVKAYKLNYSTDGTTWQSYREKPNSGIKIFQGNWDNDTLIKKMFPRRIFARYIRFNPISWNPAGDICMRVEIYECLPTQGSIPLVSPPSETVKLNRTSSVNLTCIVSGQPGFRMNWYKNRNVIPPLPLSQIHRTPYVNGSRKSVLTLNRVKYKDRRSIISCTAWYPTLSINSTRNIHLLVHAPRPVMVISEVQARQITLHITDPTPADTLKYLVRYKKDTGHAQWVTKEKSKVGQGSDVYVTLNGVHPFTAYVVEVASYYKDQDEGPYSIPKRFTTKQAAPSGPPRDVLVIPRAKDTIRVSWSIPSAQDCNGIITKYEIILYKQNGLTQTYPRKGKTLYQDISGLELNQRYIIGVRACTKVGPGPYSRNHSYSTEISQRSQITQALEKLNKVPVTNTNALKVMKEVRNITSKPSELVRSDLSYTANILAKVVKTNVTSADVGDHVLDTISHVMDAKPEVLQDIQQKNNKSAHFVQILEDYIDKGGKFNKDTRNIAVISQLINKGRKSIDVSVTTTVGKIAINVSVNSTGRDSEASITVPNSILKANDTGNSTLIVVYYRTSKLFAPEFRRTEVCEDSYTSEKETRLESKETSSYTMENSTGSRVTESSPVLSASLRNKRVTNLTTPVIIKFKMPRDQIIKQSTRCVWWDFKKRGWSTEGCSLQGIVNDTIICECNHMTNFAALVDVNGPSSKACGKHSKVLSLISYIGCALSILGLTLTIFTFGFFKKLRKDQIAAKILLHLCASLLCVLIVFVSGVERGSVSEDACRIVAALVHYFLLVAFLWMLIEAYFMYQAFVKVFRDYGDYVMWKCSVLGWGLPFIVVVVTIAVDKTSYGGKHYCRLGDTAFYAAFVAPVVFVMFVNTITFSLIMYKLAMRPPNTADSDRSSEGLLKIKRAFGILILVGITWMFGFFAVADARLVFHYLFAICNSLQGFSIFVFYCVIQRKVRECWWALLTCNLHSLKKSKSLYTDSYDRRRLSSASRAQLDAMRARSNTGLSQVLQMPLRPVASSQPDLVLDCNHHSNMVYDDDQDDPTMPVETSDYQLIDLNDSQTIEVRNSMDQLSTGWVYPSGSRSPSLRSHGIAVCQSLNPSMRGSHIAVNSAQSTPKLRLPRVCAFHQANAFNGSRGSMPVKCSPTKETLKRTASHTPKVTNPAKRTSLRRTKSASDSFGDDTRFSVAFSSCSDRTSSESLSSEGGTPTRKQCLGVPIANLGAQIVGPIRGSIRGFVGYVETTVENFDWLIDLGKLRSASSPTESIQRV</sequence>
<organism evidence="14 15">
    <name type="scientific">Porites lobata</name>
    <dbReference type="NCBI Taxonomy" id="104759"/>
    <lineage>
        <taxon>Eukaryota</taxon>
        <taxon>Metazoa</taxon>
        <taxon>Cnidaria</taxon>
        <taxon>Anthozoa</taxon>
        <taxon>Hexacorallia</taxon>
        <taxon>Scleractinia</taxon>
        <taxon>Fungiina</taxon>
        <taxon>Poritidae</taxon>
        <taxon>Porites</taxon>
    </lineage>
</organism>
<evidence type="ECO:0000256" key="3">
    <source>
        <dbReference type="ARBA" id="ARBA00022692"/>
    </source>
</evidence>
<dbReference type="InterPro" id="IPR036179">
    <property type="entry name" value="Ig-like_dom_sf"/>
</dbReference>
<dbReference type="PROSITE" id="PS01285">
    <property type="entry name" value="FA58C_1"/>
    <property type="match status" value="2"/>
</dbReference>
<evidence type="ECO:0000259" key="11">
    <source>
        <dbReference type="PROSITE" id="PS50261"/>
    </source>
</evidence>
<feature type="transmembrane region" description="Helical" evidence="8">
    <location>
        <begin position="1085"/>
        <end position="1106"/>
    </location>
</feature>
<comment type="similarity">
    <text evidence="2">Belongs to the G-protein coupled receptor 2 family. Adhesion G-protein coupled receptor (ADGR) subfamily.</text>
</comment>
<feature type="transmembrane region" description="Helical" evidence="8">
    <location>
        <begin position="1126"/>
        <end position="1152"/>
    </location>
</feature>
<dbReference type="Proteomes" id="UP001159405">
    <property type="component" value="Unassembled WGS sequence"/>
</dbReference>
<evidence type="ECO:0000256" key="8">
    <source>
        <dbReference type="SAM" id="Phobius"/>
    </source>
</evidence>
<feature type="domain" description="F5/8 type C" evidence="9">
    <location>
        <begin position="38"/>
        <end position="189"/>
    </location>
</feature>
<evidence type="ECO:0000313" key="15">
    <source>
        <dbReference type="Proteomes" id="UP001159405"/>
    </source>
</evidence>
<dbReference type="Gene3D" id="2.60.120.260">
    <property type="entry name" value="Galactose-binding domain-like"/>
    <property type="match status" value="2"/>
</dbReference>
<feature type="transmembrane region" description="Helical" evidence="8">
    <location>
        <begin position="1047"/>
        <end position="1065"/>
    </location>
</feature>
<dbReference type="Pfam" id="PF00754">
    <property type="entry name" value="F5_F8_type_C"/>
    <property type="match status" value="2"/>
</dbReference>
<accession>A0ABN8QJM2</accession>
<dbReference type="CDD" id="cd00063">
    <property type="entry name" value="FN3"/>
    <property type="match status" value="2"/>
</dbReference>
<dbReference type="PROSITE" id="PS50853">
    <property type="entry name" value="FN3"/>
    <property type="match status" value="2"/>
</dbReference>
<feature type="compositionally biased region" description="Polar residues" evidence="7">
    <location>
        <begin position="869"/>
        <end position="886"/>
    </location>
</feature>
<dbReference type="Pfam" id="PF00002">
    <property type="entry name" value="7tm_2"/>
    <property type="match status" value="1"/>
</dbReference>
<dbReference type="InterPro" id="IPR000832">
    <property type="entry name" value="GPCR_2_secretin-like"/>
</dbReference>